<gene>
    <name evidence="1" type="ORF">SERLA73DRAFT_203163</name>
</gene>
<accession>F8QGC9</accession>
<keyword evidence="2" id="KW-1185">Reference proteome</keyword>
<sequence>MDTFTTLQSLSSDESATVSALPIATSVEEVYAIPMEFEHQGSGGPGWFCTIA</sequence>
<dbReference type="EMBL" id="GL945501">
    <property type="protein sequence ID" value="EGN92661.1"/>
    <property type="molecule type" value="Genomic_DNA"/>
</dbReference>
<dbReference type="InParanoid" id="F8QGC9"/>
<dbReference type="Proteomes" id="UP000008063">
    <property type="component" value="Unassembled WGS sequence"/>
</dbReference>
<dbReference type="GO" id="GO:0016020">
    <property type="term" value="C:membrane"/>
    <property type="evidence" value="ECO:0007669"/>
    <property type="project" value="InterPro"/>
</dbReference>
<protein>
    <submittedName>
        <fullName evidence="1">Fungal mating-type pheromone</fullName>
    </submittedName>
</protein>
<dbReference type="GO" id="GO:0000772">
    <property type="term" value="F:mating pheromone activity"/>
    <property type="evidence" value="ECO:0007669"/>
    <property type="project" value="InterPro"/>
</dbReference>
<dbReference type="HOGENOM" id="CLU_3088720_0_0_1"/>
<dbReference type="AlphaFoldDB" id="F8QGC9"/>
<reference evidence="2" key="1">
    <citation type="journal article" date="2011" name="Science">
        <title>The plant cell wall-decomposing machinery underlies the functional diversity of forest fungi.</title>
        <authorList>
            <person name="Eastwood D.C."/>
            <person name="Floudas D."/>
            <person name="Binder M."/>
            <person name="Majcherczyk A."/>
            <person name="Schneider P."/>
            <person name="Aerts A."/>
            <person name="Asiegbu F.O."/>
            <person name="Baker S.E."/>
            <person name="Barry K."/>
            <person name="Bendiksby M."/>
            <person name="Blumentritt M."/>
            <person name="Coutinho P.M."/>
            <person name="Cullen D."/>
            <person name="de Vries R.P."/>
            <person name="Gathman A."/>
            <person name="Goodell B."/>
            <person name="Henrissat B."/>
            <person name="Ihrmark K."/>
            <person name="Kauserud H."/>
            <person name="Kohler A."/>
            <person name="LaButti K."/>
            <person name="Lapidus A."/>
            <person name="Lavin J.L."/>
            <person name="Lee Y.-H."/>
            <person name="Lindquist E."/>
            <person name="Lilly W."/>
            <person name="Lucas S."/>
            <person name="Morin E."/>
            <person name="Murat C."/>
            <person name="Oguiza J.A."/>
            <person name="Park J."/>
            <person name="Pisabarro A.G."/>
            <person name="Riley R."/>
            <person name="Rosling A."/>
            <person name="Salamov A."/>
            <person name="Schmidt O."/>
            <person name="Schmutz J."/>
            <person name="Skrede I."/>
            <person name="Stenlid J."/>
            <person name="Wiebenga A."/>
            <person name="Xie X."/>
            <person name="Kuees U."/>
            <person name="Hibbett D.S."/>
            <person name="Hoffmeister D."/>
            <person name="Hoegberg N."/>
            <person name="Martin F."/>
            <person name="Grigoriev I.V."/>
            <person name="Watkinson S.C."/>
        </authorList>
    </citation>
    <scope>NUCLEOTIDE SEQUENCE [LARGE SCALE GENOMIC DNA]</scope>
    <source>
        <strain evidence="2">strain S7.3</strain>
    </source>
</reference>
<dbReference type="Pfam" id="PF08015">
    <property type="entry name" value="Pheromone"/>
    <property type="match status" value="1"/>
</dbReference>
<evidence type="ECO:0000313" key="2">
    <source>
        <dbReference type="Proteomes" id="UP000008063"/>
    </source>
</evidence>
<name>F8QGC9_SERL3</name>
<dbReference type="InterPro" id="IPR012597">
    <property type="entry name" value="Pheromone"/>
</dbReference>
<evidence type="ECO:0000313" key="1">
    <source>
        <dbReference type="EMBL" id="EGN92661.1"/>
    </source>
</evidence>
<proteinExistence type="predicted"/>
<organism evidence="2">
    <name type="scientific">Serpula lacrymans var. lacrymans (strain S7.3)</name>
    <name type="common">Dry rot fungus</name>
    <dbReference type="NCBI Taxonomy" id="936435"/>
    <lineage>
        <taxon>Eukaryota</taxon>
        <taxon>Fungi</taxon>
        <taxon>Dikarya</taxon>
        <taxon>Basidiomycota</taxon>
        <taxon>Agaricomycotina</taxon>
        <taxon>Agaricomycetes</taxon>
        <taxon>Agaricomycetidae</taxon>
        <taxon>Boletales</taxon>
        <taxon>Coniophorineae</taxon>
        <taxon>Serpulaceae</taxon>
        <taxon>Serpula</taxon>
    </lineage>
</organism>